<feature type="region of interest" description="Disordered" evidence="1">
    <location>
        <begin position="160"/>
        <end position="184"/>
    </location>
</feature>
<keyword evidence="3" id="KW-1185">Reference proteome</keyword>
<protein>
    <submittedName>
        <fullName evidence="2">Uncharacterized protein</fullName>
    </submittedName>
</protein>
<evidence type="ECO:0000256" key="1">
    <source>
        <dbReference type="SAM" id="MobiDB-lite"/>
    </source>
</evidence>
<gene>
    <name evidence="2" type="ORF">SO802_006007</name>
</gene>
<dbReference type="EMBL" id="JAZDWU010000002">
    <property type="protein sequence ID" value="KAL0010899.1"/>
    <property type="molecule type" value="Genomic_DNA"/>
</dbReference>
<organism evidence="2 3">
    <name type="scientific">Lithocarpus litseifolius</name>
    <dbReference type="NCBI Taxonomy" id="425828"/>
    <lineage>
        <taxon>Eukaryota</taxon>
        <taxon>Viridiplantae</taxon>
        <taxon>Streptophyta</taxon>
        <taxon>Embryophyta</taxon>
        <taxon>Tracheophyta</taxon>
        <taxon>Spermatophyta</taxon>
        <taxon>Magnoliopsida</taxon>
        <taxon>eudicotyledons</taxon>
        <taxon>Gunneridae</taxon>
        <taxon>Pentapetalae</taxon>
        <taxon>rosids</taxon>
        <taxon>fabids</taxon>
        <taxon>Fagales</taxon>
        <taxon>Fagaceae</taxon>
        <taxon>Lithocarpus</taxon>
    </lineage>
</organism>
<proteinExistence type="predicted"/>
<accession>A0AAW2DN00</accession>
<name>A0AAW2DN00_9ROSI</name>
<sequence length="184" mass="20306">MHILMALSCKCVQIKFLASSQNSAPRRTLPKFKIFSEKAKPGTPIVLAIPGFDPLVLPRSIQGISEAPGPKALEATLPSPVIISLKMFSLAPNLQTQKGVVIRMPKPFPYKDSHLVPWKYDVTLIFTRTRKEEVYTNISSSIVGLTRGGRCYTPEAIEKRGKRISRAQPSHSGIGSPLKKLRNS</sequence>
<comment type="caution">
    <text evidence="2">The sequence shown here is derived from an EMBL/GenBank/DDBJ whole genome shotgun (WGS) entry which is preliminary data.</text>
</comment>
<evidence type="ECO:0000313" key="3">
    <source>
        <dbReference type="Proteomes" id="UP001459277"/>
    </source>
</evidence>
<dbReference type="Proteomes" id="UP001459277">
    <property type="component" value="Unassembled WGS sequence"/>
</dbReference>
<dbReference type="AlphaFoldDB" id="A0AAW2DN00"/>
<evidence type="ECO:0000313" key="2">
    <source>
        <dbReference type="EMBL" id="KAL0010899.1"/>
    </source>
</evidence>
<reference evidence="2 3" key="1">
    <citation type="submission" date="2024-01" db="EMBL/GenBank/DDBJ databases">
        <title>A telomere-to-telomere, gap-free genome of sweet tea (Lithocarpus litseifolius).</title>
        <authorList>
            <person name="Zhou J."/>
        </authorList>
    </citation>
    <scope>NUCLEOTIDE SEQUENCE [LARGE SCALE GENOMIC DNA]</scope>
    <source>
        <strain evidence="2">Zhou-2022a</strain>
        <tissue evidence="2">Leaf</tissue>
    </source>
</reference>